<feature type="compositionally biased region" description="Basic and acidic residues" evidence="1">
    <location>
        <begin position="174"/>
        <end position="191"/>
    </location>
</feature>
<feature type="region of interest" description="Disordered" evidence="1">
    <location>
        <begin position="1"/>
        <end position="45"/>
    </location>
</feature>
<evidence type="ECO:0000256" key="1">
    <source>
        <dbReference type="SAM" id="MobiDB-lite"/>
    </source>
</evidence>
<feature type="compositionally biased region" description="Low complexity" evidence="1">
    <location>
        <begin position="233"/>
        <end position="252"/>
    </location>
</feature>
<dbReference type="OrthoDB" id="10022920at2759"/>
<evidence type="ECO:0000313" key="2">
    <source>
        <dbReference type="EMBL" id="CAH1261839.1"/>
    </source>
</evidence>
<gene>
    <name evidence="2" type="primary">Hypp2467</name>
    <name evidence="2" type="ORF">BLAG_LOCUS17145</name>
</gene>
<feature type="compositionally biased region" description="Basic and acidic residues" evidence="1">
    <location>
        <begin position="10"/>
        <end position="45"/>
    </location>
</feature>
<name>A0A8K0ET57_BRALA</name>
<evidence type="ECO:0000313" key="3">
    <source>
        <dbReference type="Proteomes" id="UP000838412"/>
    </source>
</evidence>
<accession>A0A8K0ET57</accession>
<sequence>MSVMGPNEKMLVRSDSTHSLKSEVERQKREEKDLKEQERKERLERLRDEYNFRMGTSIMDRADTGVKRPNAKSFPSHYASPRIVRKPRGNNNQVNGSLSPPPAPRMLVDAAKVNSEPGVLHSMPSSTRKLTRSVSSESKALAVPKKKSPLGSPTRSPSSTSSSPAPPRRTRASTHSEVETDLRRIALERGKGANANTEPRPRVNSMPTQNRAAKGKKTGSLDNLKKSPRGSQASLASSKGSTKGSKDSVSSAEENMAKLSLSSEGAADFPPGITVDGDQVFFTDEDHAAGGGAHDTHHRKHMKKSPIPAQYQGYEVDYQGQFDNVVPSNFNDMLGIHTILSMVSKQE</sequence>
<protein>
    <submittedName>
        <fullName evidence="2">Hypp2467 protein</fullName>
    </submittedName>
</protein>
<dbReference type="EMBL" id="OV696689">
    <property type="protein sequence ID" value="CAH1261839.1"/>
    <property type="molecule type" value="Genomic_DNA"/>
</dbReference>
<dbReference type="Proteomes" id="UP000838412">
    <property type="component" value="Chromosome 4"/>
</dbReference>
<feature type="compositionally biased region" description="Polar residues" evidence="1">
    <location>
        <begin position="89"/>
        <end position="98"/>
    </location>
</feature>
<dbReference type="AlphaFoldDB" id="A0A8K0ET57"/>
<reference evidence="2" key="1">
    <citation type="submission" date="2022-01" db="EMBL/GenBank/DDBJ databases">
        <authorList>
            <person name="Braso-Vives M."/>
        </authorList>
    </citation>
    <scope>NUCLEOTIDE SEQUENCE</scope>
</reference>
<proteinExistence type="predicted"/>
<organism evidence="2 3">
    <name type="scientific">Branchiostoma lanceolatum</name>
    <name type="common">Common lancelet</name>
    <name type="synonym">Amphioxus lanceolatum</name>
    <dbReference type="NCBI Taxonomy" id="7740"/>
    <lineage>
        <taxon>Eukaryota</taxon>
        <taxon>Metazoa</taxon>
        <taxon>Chordata</taxon>
        <taxon>Cephalochordata</taxon>
        <taxon>Leptocardii</taxon>
        <taxon>Amphioxiformes</taxon>
        <taxon>Branchiostomatidae</taxon>
        <taxon>Branchiostoma</taxon>
    </lineage>
</organism>
<keyword evidence="3" id="KW-1185">Reference proteome</keyword>
<feature type="compositionally biased region" description="Low complexity" evidence="1">
    <location>
        <begin position="152"/>
        <end position="163"/>
    </location>
</feature>
<feature type="region of interest" description="Disordered" evidence="1">
    <location>
        <begin position="60"/>
        <end position="256"/>
    </location>
</feature>
<feature type="compositionally biased region" description="Polar residues" evidence="1">
    <location>
        <begin position="123"/>
        <end position="138"/>
    </location>
</feature>